<organism evidence="2 3">
    <name type="scientific">Paraglaciecola algarum</name>
    <dbReference type="NCBI Taxonomy" id="3050085"/>
    <lineage>
        <taxon>Bacteria</taxon>
        <taxon>Pseudomonadati</taxon>
        <taxon>Pseudomonadota</taxon>
        <taxon>Gammaproteobacteria</taxon>
        <taxon>Alteromonadales</taxon>
        <taxon>Alteromonadaceae</taxon>
        <taxon>Paraglaciecola</taxon>
    </lineage>
</organism>
<name>A0ABS9D663_9ALTE</name>
<protein>
    <recommendedName>
        <fullName evidence="4">PEP-CTERM sorting domain-containing protein</fullName>
    </recommendedName>
</protein>
<reference evidence="2 3" key="1">
    <citation type="submission" date="2022-01" db="EMBL/GenBank/DDBJ databases">
        <title>Paraglaciecola sp. G1-23.</title>
        <authorList>
            <person name="Jin M.S."/>
            <person name="Han D.M."/>
            <person name="Kim H.M."/>
            <person name="Jeon C.O."/>
        </authorList>
    </citation>
    <scope>NUCLEOTIDE SEQUENCE [LARGE SCALE GENOMIC DNA]</scope>
    <source>
        <strain evidence="2 3">G1-23</strain>
    </source>
</reference>
<dbReference type="EMBL" id="JAKGAS010000004">
    <property type="protein sequence ID" value="MCF2948408.1"/>
    <property type="molecule type" value="Genomic_DNA"/>
</dbReference>
<feature type="chain" id="PRO_5046073280" description="PEP-CTERM sorting domain-containing protein" evidence="1">
    <location>
        <begin position="25"/>
        <end position="248"/>
    </location>
</feature>
<evidence type="ECO:0000313" key="2">
    <source>
        <dbReference type="EMBL" id="MCF2948408.1"/>
    </source>
</evidence>
<accession>A0ABS9D663</accession>
<dbReference type="RefSeq" id="WP_235312172.1">
    <property type="nucleotide sequence ID" value="NZ_JAKGAS010000004.1"/>
</dbReference>
<evidence type="ECO:0008006" key="4">
    <source>
        <dbReference type="Google" id="ProtNLM"/>
    </source>
</evidence>
<gene>
    <name evidence="2" type="ORF">L0668_09845</name>
</gene>
<dbReference type="Gene3D" id="2.60.120.260">
    <property type="entry name" value="Galactose-binding domain-like"/>
    <property type="match status" value="1"/>
</dbReference>
<evidence type="ECO:0000256" key="1">
    <source>
        <dbReference type="SAM" id="SignalP"/>
    </source>
</evidence>
<keyword evidence="1" id="KW-0732">Signal</keyword>
<comment type="caution">
    <text evidence="2">The sequence shown here is derived from an EMBL/GenBank/DDBJ whole genome shotgun (WGS) entry which is preliminary data.</text>
</comment>
<evidence type="ECO:0000313" key="3">
    <source>
        <dbReference type="Proteomes" id="UP001521137"/>
    </source>
</evidence>
<sequence>MYKKTKSVLIALGLMMGTMSSSNAAMIELITNGGFETGDFTGWTTTDLATSSGQWHIDNGLVTPESGSATVGPASGNFYAVTDQSGPGTHALTQAFVVPEFTNSLLISFDMFMNNQASSVIVDPIGLDHTGVANQHARVDILTSTASLFSIDLADVVQNLVAPGADAGANPNRYTSYSFDIAGGFSAGTEYVLRFAETDNQLFFNQGVDNVSVIAKTNTTSVPGPASLGLFFMAFACMFSLKKIKAAR</sequence>
<proteinExistence type="predicted"/>
<keyword evidence="3" id="KW-1185">Reference proteome</keyword>
<feature type="signal peptide" evidence="1">
    <location>
        <begin position="1"/>
        <end position="24"/>
    </location>
</feature>
<dbReference type="Proteomes" id="UP001521137">
    <property type="component" value="Unassembled WGS sequence"/>
</dbReference>